<dbReference type="EMBL" id="KX871230">
    <property type="protein sequence ID" value="APC26057.1"/>
    <property type="molecule type" value="Genomic_DNA"/>
</dbReference>
<comment type="subunit">
    <text evidence="12">Homodimer. Part of a genome packaging complex composed of packaging proteins 1, 2 and 3; this complex specifically binds to the packaging sequence on the left end of viral genomic DNA and performs packaging of the viral genome. Interacts with protein 33K.</text>
</comment>
<evidence type="ECO:0000256" key="3">
    <source>
        <dbReference type="ARBA" id="ARBA00022612"/>
    </source>
</evidence>
<dbReference type="SUPFAM" id="SSF52540">
    <property type="entry name" value="P-loop containing nucleoside triphosphate hydrolases"/>
    <property type="match status" value="1"/>
</dbReference>
<organism evidence="14 15">
    <name type="scientific">Bat mastadenovirus G</name>
    <dbReference type="NCBI Taxonomy" id="2015376"/>
    <lineage>
        <taxon>Viruses</taxon>
        <taxon>Varidnaviria</taxon>
        <taxon>Bamfordvirae</taxon>
        <taxon>Preplasmiviricota</taxon>
        <taxon>Polisuviricotina</taxon>
        <taxon>Pharingeaviricetes</taxon>
        <taxon>Rowavirales</taxon>
        <taxon>Adenoviridae</taxon>
        <taxon>Mastadenovirus</taxon>
        <taxon>Mastadenovirus magnauris</taxon>
    </lineage>
</organism>
<evidence type="ECO:0000256" key="11">
    <source>
        <dbReference type="ARBA" id="ARBA00023219"/>
    </source>
</evidence>
<evidence type="ECO:0000256" key="13">
    <source>
        <dbReference type="SAM" id="MobiDB-lite"/>
    </source>
</evidence>
<evidence type="ECO:0000256" key="2">
    <source>
        <dbReference type="ARBA" id="ARBA00022562"/>
    </source>
</evidence>
<sequence>MEAKARKRSLPDQQDEPASHTGQRSGPRATLHGHRNHPYKEAKTVERQNPAPPGHPPSGSIQQEVPKSKKHRNNLDGAAVDQLRELWDKLLTLQTTLKNMPYAEGLKPFLNFSNFDELLSLGGDSLLQELLSINDSIKTCCEKANVFLNKDGSCTSLNFYKQPFIAVVYGPTGCGKSQLLRNLMSAQLIVPAPETVFFITPQVDMIPPQEIAAWETQICEGNYLAGPENTVVPQSGSILPNFVQMSYADLTSDVNYDVTNPNNVFAKAASRGPIAIIMDECMEDLGGHKGVAKFFHAFPSKLLDRYPKCTGYSVIVVLHNMNPRRDQGGNISNLKTQAKMHIISPKVHPSQLNRFINIYTKGLPTAISLLLKDIFNYHRLNTNYDWILYNTEPVDDCMQWLYLNPKEGLMPMYLNIQAKLYQALEKIHRVLADRQRWTRYYHSKKNKVY</sequence>
<proteinExistence type="evidence at transcript level"/>
<comment type="function">
    <text evidence="12">Component of the packaging machinery which encapsidates the viral DNA into preformed capsids and transcriptional activator of the viral major late promoter (MLP). Binds, along with packaging proteins 2 and 3, to the specific packaging sequence on the left end of viral genomic DNA and displays ATPase activity thereby providing the power stroke of the packaging machinery. The activity of packaging protein IVa2 is stimulated by protein 33K which acts as a terminase. May be the protein that pumps DNA into the capsid powered by ATP hydrolysis. Specifically binds to the 5'-CG-3' nucleotides of the repeats making up the packaging sequence. Component of the DEF-A and DEF-B transcription factors that bind downstream elements of the major late promoter (MLP), and stimulate transcription from the MLP after initiation of viral DNA replication. DEF-A is a heterodimer packaging proteins 1 and 2 and DEF-B is a homodimer of packaging protein 1.</text>
</comment>
<evidence type="ECO:0000256" key="9">
    <source>
        <dbReference type="ARBA" id="ARBA00023159"/>
    </source>
</evidence>
<keyword evidence="5 12" id="KW-0067">ATP-binding</keyword>
<keyword evidence="3 12" id="KW-1188">Viral release from host cell</keyword>
<dbReference type="InterPro" id="IPR003389">
    <property type="entry name" value="Adeno_IVa2"/>
</dbReference>
<dbReference type="OrthoDB" id="5048at10239"/>
<protein>
    <recommendedName>
        <fullName evidence="12">Packaging protein 1</fullName>
    </recommendedName>
    <alternativeName>
        <fullName evidence="12">Packaging protein IVa2</fullName>
    </alternativeName>
</protein>
<name>A0A1J0FAN6_9ADEN</name>
<dbReference type="GO" id="GO:0019076">
    <property type="term" value="P:viral release from host cell"/>
    <property type="evidence" value="ECO:0007669"/>
    <property type="project" value="UniProtKB-UniRule"/>
</dbReference>
<evidence type="ECO:0000256" key="8">
    <source>
        <dbReference type="ARBA" id="ARBA00023125"/>
    </source>
</evidence>
<keyword evidence="4 12" id="KW-0547">Nucleotide-binding</keyword>
<dbReference type="GO" id="GO:0003677">
    <property type="term" value="F:DNA binding"/>
    <property type="evidence" value="ECO:0007669"/>
    <property type="project" value="UniProtKB-UniRule"/>
</dbReference>
<keyword evidence="11 12" id="KW-0231">Viral genome packaging</keyword>
<evidence type="ECO:0000256" key="4">
    <source>
        <dbReference type="ARBA" id="ARBA00022741"/>
    </source>
</evidence>
<keyword evidence="2 12" id="KW-1048">Host nucleus</keyword>
<dbReference type="Pfam" id="PF02456">
    <property type="entry name" value="Adeno_IVa2"/>
    <property type="match status" value="1"/>
</dbReference>
<dbReference type="GO" id="GO:0044196">
    <property type="term" value="C:host cell nucleolus"/>
    <property type="evidence" value="ECO:0007669"/>
    <property type="project" value="UniProtKB-SubCell"/>
</dbReference>
<dbReference type="InterPro" id="IPR027417">
    <property type="entry name" value="P-loop_NTPase"/>
</dbReference>
<feature type="region of interest" description="DNA-binding" evidence="12">
    <location>
        <begin position="439"/>
        <end position="449"/>
    </location>
</feature>
<dbReference type="GO" id="GO:0005524">
    <property type="term" value="F:ATP binding"/>
    <property type="evidence" value="ECO:0007669"/>
    <property type="project" value="UniProtKB-UniRule"/>
</dbReference>
<evidence type="ECO:0000313" key="15">
    <source>
        <dbReference type="Proteomes" id="UP000204594"/>
    </source>
</evidence>
<evidence type="ECO:0000256" key="10">
    <source>
        <dbReference type="ARBA" id="ARBA00023163"/>
    </source>
</evidence>
<dbReference type="GO" id="GO:0039708">
    <property type="term" value="P:nuclear capsid assembly"/>
    <property type="evidence" value="ECO:0007669"/>
    <property type="project" value="UniProtKB-UniRule"/>
</dbReference>
<dbReference type="Proteomes" id="UP000204594">
    <property type="component" value="Segment"/>
</dbReference>
<dbReference type="GO" id="GO:0019083">
    <property type="term" value="P:viral transcription"/>
    <property type="evidence" value="ECO:0007669"/>
    <property type="project" value="UniProtKB-UniRule"/>
</dbReference>
<dbReference type="GO" id="GO:0044095">
    <property type="term" value="C:host cell nucleoplasm"/>
    <property type="evidence" value="ECO:0007669"/>
    <property type="project" value="UniProtKB-SubCell"/>
</dbReference>
<keyword evidence="8 12" id="KW-0238">DNA-binding</keyword>
<dbReference type="GO" id="GO:0006351">
    <property type="term" value="P:DNA-templated transcription"/>
    <property type="evidence" value="ECO:0007669"/>
    <property type="project" value="UniProtKB-UniRule"/>
</dbReference>
<keyword evidence="9 12" id="KW-0010">Activator</keyword>
<feature type="binding site" evidence="12">
    <location>
        <begin position="170"/>
        <end position="177"/>
    </location>
    <ligand>
        <name>ATP</name>
        <dbReference type="ChEBI" id="CHEBI:30616"/>
    </ligand>
</feature>
<keyword evidence="6 12" id="KW-0946">Virion</keyword>
<feature type="region of interest" description="Disordered" evidence="13">
    <location>
        <begin position="1"/>
        <end position="73"/>
    </location>
</feature>
<dbReference type="GO" id="GO:0044423">
    <property type="term" value="C:virion component"/>
    <property type="evidence" value="ECO:0007669"/>
    <property type="project" value="UniProtKB-UniRule"/>
</dbReference>
<dbReference type="GO" id="GO:0006355">
    <property type="term" value="P:regulation of DNA-templated transcription"/>
    <property type="evidence" value="ECO:0007669"/>
    <property type="project" value="UniProtKB-UniRule"/>
</dbReference>
<dbReference type="HAMAP" id="MF_04057">
    <property type="entry name" value="ADV_PKG1"/>
    <property type="match status" value="1"/>
</dbReference>
<evidence type="ECO:0000256" key="7">
    <source>
        <dbReference type="ARBA" id="ARBA00023015"/>
    </source>
</evidence>
<comment type="subcellular location">
    <subcellularLocation>
        <location evidence="12">Virion</location>
    </subcellularLocation>
    <subcellularLocation>
        <location evidence="12">Host nucleus</location>
        <location evidence="12">Host nucleoplasm</location>
    </subcellularLocation>
    <subcellularLocation>
        <location evidence="12">Host nucleus</location>
        <location evidence="12">Host nucleolus</location>
    </subcellularLocation>
    <text evidence="12">Located at a unique vertex of the capsid. Present in about 6-8 copies per virion.</text>
</comment>
<comment type="similarity">
    <text evidence="12">Belongs to the adenoviridae packaging protein 1 family.</text>
</comment>
<evidence type="ECO:0000256" key="1">
    <source>
        <dbReference type="ARBA" id="ARBA00022553"/>
    </source>
</evidence>
<gene>
    <name evidence="12" type="primary">IVa2</name>
</gene>
<dbReference type="KEGG" id="vg:39105719"/>
<evidence type="ECO:0000256" key="12">
    <source>
        <dbReference type="HAMAP-Rule" id="MF_04057"/>
    </source>
</evidence>
<evidence type="ECO:0000256" key="6">
    <source>
        <dbReference type="ARBA" id="ARBA00022844"/>
    </source>
</evidence>
<keyword evidence="1 12" id="KW-0597">Phosphoprotein</keyword>
<keyword evidence="10 12" id="KW-0804">Transcription</keyword>
<comment type="induction">
    <text evidence="12">Expressed in the intermediate phase of the viral replicative cycle.</text>
</comment>
<reference evidence="14 15" key="1">
    <citation type="journal article" date="2016" name="J. Virol.">
        <title>Evolution and cryo-EM capsid structure of a North American bat adenovirus and its relationship to other mastadenoviruses.</title>
        <authorList>
            <person name="Hackenbrack N."/>
            <person name="Rogers M.B."/>
            <person name="Ashley R.E."/>
            <person name="Keel M.K."/>
            <person name="Kubiski S.V."/>
            <person name="Bryan J.A."/>
            <person name="Ghedin E."/>
            <person name="Holmes E.C."/>
            <person name="Hafenstein S.L."/>
            <person name="Allison A.B."/>
        </authorList>
    </citation>
    <scope>NUCLEOTIDE SEQUENCE [LARGE SCALE GENOMIC DNA]</scope>
    <source>
        <strain evidence="14">250-A</strain>
    </source>
</reference>
<accession>A0A1J0FAN6</accession>
<keyword evidence="7 12" id="KW-0805">Transcription regulation</keyword>
<keyword evidence="15" id="KW-1185">Reference proteome</keyword>
<evidence type="ECO:0000313" key="14">
    <source>
        <dbReference type="EMBL" id="APC26057.1"/>
    </source>
</evidence>
<evidence type="ECO:0000256" key="5">
    <source>
        <dbReference type="ARBA" id="ARBA00022840"/>
    </source>
</evidence>
<dbReference type="GO" id="GO:0098035">
    <property type="term" value="P:viral DNA genome packaging via site-specific sequence recognition"/>
    <property type="evidence" value="ECO:0007669"/>
    <property type="project" value="UniProtKB-UniRule"/>
</dbReference>